<dbReference type="Pfam" id="PF04586">
    <property type="entry name" value="Peptidase_S78"/>
    <property type="match status" value="1"/>
</dbReference>
<dbReference type="eggNOG" id="COG3740">
    <property type="taxonomic scope" value="Bacteria"/>
</dbReference>
<evidence type="ECO:0000256" key="2">
    <source>
        <dbReference type="ARBA" id="ARBA00022670"/>
    </source>
</evidence>
<evidence type="ECO:0000313" key="5">
    <source>
        <dbReference type="EMBL" id="GAK31987.1"/>
    </source>
</evidence>
<evidence type="ECO:0000259" key="4">
    <source>
        <dbReference type="Pfam" id="PF04586"/>
    </source>
</evidence>
<dbReference type="RefSeq" id="WP_045477234.1">
    <property type="nucleotide sequence ID" value="NZ_DF820505.1"/>
</dbReference>
<dbReference type="InterPro" id="IPR054613">
    <property type="entry name" value="Peptidase_S78_dom"/>
</dbReference>
<protein>
    <submittedName>
        <fullName evidence="5">Protease</fullName>
    </submittedName>
</protein>
<evidence type="ECO:0000256" key="3">
    <source>
        <dbReference type="ARBA" id="ARBA00022801"/>
    </source>
</evidence>
<dbReference type="AlphaFoldDB" id="A0A069CX83"/>
<dbReference type="STRING" id="1329250.WOSG25_220150"/>
<reference evidence="6" key="1">
    <citation type="journal article" date="2014" name="Genome Announc.">
        <title>Draft genome sequence of Weissella oryzae SG25T, isolated from fermented rice grains.</title>
        <authorList>
            <person name="Tanizawa Y."/>
            <person name="Fujisawa T."/>
            <person name="Mochizuki T."/>
            <person name="Kaminuma E."/>
            <person name="Suzuki Y."/>
            <person name="Nakamura Y."/>
            <person name="Tohno M."/>
        </authorList>
    </citation>
    <scope>NUCLEOTIDE SEQUENCE [LARGE SCALE GENOMIC DNA]</scope>
    <source>
        <strain evidence="6">DSM 25784 / JCM 18191 / LMG 30913 / SG25</strain>
    </source>
</reference>
<feature type="domain" description="Prohead serine protease" evidence="4">
    <location>
        <begin position="13"/>
        <end position="170"/>
    </location>
</feature>
<dbReference type="NCBIfam" id="TIGR01543">
    <property type="entry name" value="proheadase_HK97"/>
    <property type="match status" value="1"/>
</dbReference>
<gene>
    <name evidence="5" type="ORF">WOSG25_220150</name>
</gene>
<evidence type="ECO:0000313" key="6">
    <source>
        <dbReference type="Proteomes" id="UP000030643"/>
    </source>
</evidence>
<keyword evidence="6" id="KW-1185">Reference proteome</keyword>
<keyword evidence="3" id="KW-0378">Hydrolase</keyword>
<dbReference type="OrthoDB" id="64791at2"/>
<evidence type="ECO:0000256" key="1">
    <source>
        <dbReference type="ARBA" id="ARBA00022612"/>
    </source>
</evidence>
<keyword evidence="1" id="KW-1188">Viral release from host cell</keyword>
<sequence length="197" mass="22018">MVEKKEIRTQLNNIEIRDDEATGGRVITGYPIVFNKPSENLGGFIEYVESGALKGVSMDSVYLIYGHDFNNVLARNDAGTLKLSIDKTGLLFEATLPNTTLANDVLENIRVGNIRGMSFGFTVADESWEYGKNDDPDIRHVKQIDELFEITLTPIPAYKDTTVAIAKRDAMHKQLSLRSRLEMGIELAKAKEVFNGY</sequence>
<accession>A0A069CX83</accession>
<dbReference type="GO" id="GO:0006508">
    <property type="term" value="P:proteolysis"/>
    <property type="evidence" value="ECO:0007669"/>
    <property type="project" value="UniProtKB-KW"/>
</dbReference>
<dbReference type="InterPro" id="IPR006433">
    <property type="entry name" value="Prohead_protease"/>
</dbReference>
<name>A0A069CX83_WEIOS</name>
<dbReference type="Proteomes" id="UP000030643">
    <property type="component" value="Unassembled WGS sequence"/>
</dbReference>
<organism evidence="5 6">
    <name type="scientific">Weissella oryzae (strain DSM 25784 / JCM 18191 / LMG 30913 / SG25)</name>
    <dbReference type="NCBI Taxonomy" id="1329250"/>
    <lineage>
        <taxon>Bacteria</taxon>
        <taxon>Bacillati</taxon>
        <taxon>Bacillota</taxon>
        <taxon>Bacilli</taxon>
        <taxon>Lactobacillales</taxon>
        <taxon>Lactobacillaceae</taxon>
        <taxon>Weissella</taxon>
    </lineage>
</organism>
<keyword evidence="2 5" id="KW-0645">Protease</keyword>
<proteinExistence type="predicted"/>
<dbReference type="GO" id="GO:0008233">
    <property type="term" value="F:peptidase activity"/>
    <property type="evidence" value="ECO:0007669"/>
    <property type="project" value="UniProtKB-KW"/>
</dbReference>
<dbReference type="EMBL" id="DF820505">
    <property type="protein sequence ID" value="GAK31987.1"/>
    <property type="molecule type" value="Genomic_DNA"/>
</dbReference>